<keyword evidence="1" id="KW-0732">Signal</keyword>
<dbReference type="Proteomes" id="UP000189739">
    <property type="component" value="Unassembled WGS sequence"/>
</dbReference>
<protein>
    <recommendedName>
        <fullName evidence="4">Lipoprotein</fullName>
    </recommendedName>
</protein>
<accession>A0A1S9PIT3</accession>
<comment type="caution">
    <text evidence="2">The sequence shown here is derived from an EMBL/GenBank/DDBJ whole genome shotgun (WGS) entry which is preliminary data.</text>
</comment>
<organism evidence="2 3">
    <name type="scientific">Mucilaginibacter pedocola</name>
    <dbReference type="NCBI Taxonomy" id="1792845"/>
    <lineage>
        <taxon>Bacteria</taxon>
        <taxon>Pseudomonadati</taxon>
        <taxon>Bacteroidota</taxon>
        <taxon>Sphingobacteriia</taxon>
        <taxon>Sphingobacteriales</taxon>
        <taxon>Sphingobacteriaceae</taxon>
        <taxon>Mucilaginibacter</taxon>
    </lineage>
</organism>
<sequence length="346" mass="39755">MIFLMLMRCRLLLFLLCMLCACNRPHNVNVAFYYWKTNYKTTAVEQGYLQQLKVRNLYVRIIDVYRDAQSGAAVPVSPVTFSAALPDSINIVPVVFIVNNILRSAGKPELNSLAAKISTFVNGKVKQAGKQGYHELQIDCDWTATTRDNYFYLLKELARQPALKGIRLSATLRLHQLKNLKRNGVPPVSRVMLMCYNMGNLRKYGNQNSILDMVELKKYADQNVGSYSLPMDVGFPLFSWAVVFRDKQYAGISKRVKITNLQNKKQFIFIGKNMYRALDNLPEYGLLRNDEVRWEDAETGDLNKLAGYLSPLIKTDSLNLIYFHLDEDILKKYTPQQLRETAEILR</sequence>
<reference evidence="2 3" key="1">
    <citation type="submission" date="2016-07" db="EMBL/GenBank/DDBJ databases">
        <title>Genomic analysis of zinc-resistant bacterium Mucilaginibacter pedocola TBZ30.</title>
        <authorList>
            <person name="Huang J."/>
            <person name="Tang J."/>
        </authorList>
    </citation>
    <scope>NUCLEOTIDE SEQUENCE [LARGE SCALE GENOMIC DNA]</scope>
    <source>
        <strain evidence="2 3">TBZ30</strain>
    </source>
</reference>
<evidence type="ECO:0000313" key="3">
    <source>
        <dbReference type="Proteomes" id="UP000189739"/>
    </source>
</evidence>
<dbReference type="STRING" id="1792845.BC343_23080"/>
<dbReference type="AlphaFoldDB" id="A0A1S9PIT3"/>
<gene>
    <name evidence="2" type="ORF">BC343_23080</name>
</gene>
<feature type="signal peptide" evidence="1">
    <location>
        <begin position="1"/>
        <end position="21"/>
    </location>
</feature>
<evidence type="ECO:0000256" key="1">
    <source>
        <dbReference type="SAM" id="SignalP"/>
    </source>
</evidence>
<evidence type="ECO:0000313" key="2">
    <source>
        <dbReference type="EMBL" id="OOQ60853.1"/>
    </source>
</evidence>
<keyword evidence="3" id="KW-1185">Reference proteome</keyword>
<feature type="chain" id="PRO_5010538022" description="Lipoprotein" evidence="1">
    <location>
        <begin position="22"/>
        <end position="346"/>
    </location>
</feature>
<dbReference type="EMBL" id="MBTF01000004">
    <property type="protein sequence ID" value="OOQ60853.1"/>
    <property type="molecule type" value="Genomic_DNA"/>
</dbReference>
<evidence type="ECO:0008006" key="4">
    <source>
        <dbReference type="Google" id="ProtNLM"/>
    </source>
</evidence>
<proteinExistence type="predicted"/>
<name>A0A1S9PIT3_9SPHI</name>